<evidence type="ECO:0000313" key="2">
    <source>
        <dbReference type="EMBL" id="SEN02586.1"/>
    </source>
</evidence>
<dbReference type="EMBL" id="FOBW01000008">
    <property type="protein sequence ID" value="SEN02586.1"/>
    <property type="molecule type" value="Genomic_DNA"/>
</dbReference>
<keyword evidence="3" id="KW-1185">Reference proteome</keyword>
<evidence type="ECO:0000256" key="1">
    <source>
        <dbReference type="SAM" id="Coils"/>
    </source>
</evidence>
<dbReference type="STRING" id="930146.SAMN05192533_10889"/>
<sequence length="111" mass="12825">MEKSELNEILNALKLHSEHIDKKMDVMKTDLEKRIGSLEGRMGSLEGRMGSLEGRMDSLDTKMDVRFDRLEKKVDGIRVDLTETQETVNFLSSKYAQHEKKLQTLINQQSQ</sequence>
<proteinExistence type="predicted"/>
<dbReference type="Gene3D" id="3.90.20.10">
    <property type="match status" value="1"/>
</dbReference>
<keyword evidence="1" id="KW-0175">Coiled coil</keyword>
<feature type="coiled-coil region" evidence="1">
    <location>
        <begin position="81"/>
        <end position="108"/>
    </location>
</feature>
<protein>
    <submittedName>
        <fullName evidence="2">Uncharacterized protein</fullName>
    </submittedName>
</protein>
<name>A0A1H8D5W6_9BACI</name>
<gene>
    <name evidence="2" type="ORF">SAMN05192533_10889</name>
</gene>
<organism evidence="2 3">
    <name type="scientific">Mesobacillus persicus</name>
    <dbReference type="NCBI Taxonomy" id="930146"/>
    <lineage>
        <taxon>Bacteria</taxon>
        <taxon>Bacillati</taxon>
        <taxon>Bacillota</taxon>
        <taxon>Bacilli</taxon>
        <taxon>Bacillales</taxon>
        <taxon>Bacillaceae</taxon>
        <taxon>Mesobacillus</taxon>
    </lineage>
</organism>
<dbReference type="OrthoDB" id="2969457at2"/>
<dbReference type="Proteomes" id="UP000198553">
    <property type="component" value="Unassembled WGS sequence"/>
</dbReference>
<dbReference type="AlphaFoldDB" id="A0A1H8D5W6"/>
<evidence type="ECO:0000313" key="3">
    <source>
        <dbReference type="Proteomes" id="UP000198553"/>
    </source>
</evidence>
<reference evidence="3" key="1">
    <citation type="submission" date="2016-10" db="EMBL/GenBank/DDBJ databases">
        <authorList>
            <person name="Varghese N."/>
            <person name="Submissions S."/>
        </authorList>
    </citation>
    <scope>NUCLEOTIDE SEQUENCE [LARGE SCALE GENOMIC DNA]</scope>
    <source>
        <strain evidence="3">B48,IBRC-M 10115,DSM 25386,CECT 8001</strain>
    </source>
</reference>
<dbReference type="RefSeq" id="WP_090745875.1">
    <property type="nucleotide sequence ID" value="NZ_FOBW01000008.1"/>
</dbReference>
<dbReference type="SUPFAM" id="SSF57997">
    <property type="entry name" value="Tropomyosin"/>
    <property type="match status" value="1"/>
</dbReference>
<accession>A0A1H8D5W6</accession>